<protein>
    <submittedName>
        <fullName evidence="2">Uncharacterized protein</fullName>
    </submittedName>
</protein>
<organism evidence="2">
    <name type="scientific">Microviridae sp. ctX1a4</name>
    <dbReference type="NCBI Taxonomy" id="2826738"/>
    <lineage>
        <taxon>Viruses</taxon>
        <taxon>Monodnaviria</taxon>
        <taxon>Sangervirae</taxon>
        <taxon>Phixviricota</taxon>
        <taxon>Malgrandaviricetes</taxon>
        <taxon>Petitvirales</taxon>
        <taxon>Microviridae</taxon>
    </lineage>
</organism>
<dbReference type="EMBL" id="BK014816">
    <property type="protein sequence ID" value="DAD77045.1"/>
    <property type="molecule type" value="Genomic_DNA"/>
</dbReference>
<sequence length="118" mass="13665">MGNRIFNPKAGGHTDTEQSTKAYRNEGAIGSRSSNLVNLIGAERVSRRNFKYEGTYYITEDGEIYDKKYVETHKPQRTGVSFYEVADWLYNESKQMYEPTIRRIVMIKNTNTQLSLNL</sequence>
<accession>A0A8S5M443</accession>
<evidence type="ECO:0000256" key="1">
    <source>
        <dbReference type="SAM" id="MobiDB-lite"/>
    </source>
</evidence>
<reference evidence="2" key="1">
    <citation type="journal article" date="2021" name="Proc. Natl. Acad. Sci. U.S.A.">
        <title>A Catalog of Tens of Thousands of Viruses from Human Metagenomes Reveals Hidden Associations with Chronic Diseases.</title>
        <authorList>
            <person name="Tisza M.J."/>
            <person name="Buck C.B."/>
        </authorList>
    </citation>
    <scope>NUCLEOTIDE SEQUENCE</scope>
    <source>
        <strain evidence="2">CtX1a4</strain>
    </source>
</reference>
<name>A0A8S5M443_9VIRU</name>
<feature type="region of interest" description="Disordered" evidence="1">
    <location>
        <begin position="1"/>
        <end position="27"/>
    </location>
</feature>
<proteinExistence type="predicted"/>
<evidence type="ECO:0000313" key="2">
    <source>
        <dbReference type="EMBL" id="DAD77045.1"/>
    </source>
</evidence>